<keyword evidence="7 8" id="KW-0092">Biotin</keyword>
<feature type="domain" description="Lipoyl-binding" evidence="10">
    <location>
        <begin position="120"/>
        <end position="196"/>
    </location>
</feature>
<keyword evidence="6 8" id="KW-0275">Fatty acid biosynthesis</keyword>
<sequence>MTAVDDPAAAAEVPLSTTLRELQEVIRTFQRSDWTGMTLEVRGLRITIGKDGPPGALTAAATPAPAAAPAAAPPAAPPVPAAPPPVPAPPPAPVAAAPAAAAAAGAGPASGGGAVDTTGCVAVRSPAVGAFWTAPSPGQPPFVQVGDTVTADQQLAIVEVMKLMNPVVAPAAGEVVEVCARNAELVEYEQVLFWIRPSDG</sequence>
<evidence type="ECO:0000256" key="9">
    <source>
        <dbReference type="SAM" id="MobiDB-lite"/>
    </source>
</evidence>
<evidence type="ECO:0000313" key="12">
    <source>
        <dbReference type="Proteomes" id="UP001596025"/>
    </source>
</evidence>
<dbReference type="RefSeq" id="WP_387990987.1">
    <property type="nucleotide sequence ID" value="NZ_JBHSGR010000018.1"/>
</dbReference>
<evidence type="ECO:0000256" key="4">
    <source>
        <dbReference type="ARBA" id="ARBA00022832"/>
    </source>
</evidence>
<dbReference type="PROSITE" id="PS00188">
    <property type="entry name" value="BIOTIN"/>
    <property type="match status" value="1"/>
</dbReference>
<dbReference type="EMBL" id="JBHSGR010000018">
    <property type="protein sequence ID" value="MFC4694973.1"/>
    <property type="molecule type" value="Genomic_DNA"/>
</dbReference>
<keyword evidence="3 8" id="KW-0444">Lipid biosynthesis</keyword>
<keyword evidence="5 8" id="KW-0443">Lipid metabolism</keyword>
<evidence type="ECO:0000256" key="1">
    <source>
        <dbReference type="ARBA" id="ARBA00005194"/>
    </source>
</evidence>
<dbReference type="Pfam" id="PF00364">
    <property type="entry name" value="Biotin_lipoyl"/>
    <property type="match status" value="1"/>
</dbReference>
<dbReference type="InterPro" id="IPR000089">
    <property type="entry name" value="Biotin_lipoyl"/>
</dbReference>
<reference evidence="12" key="1">
    <citation type="journal article" date="2019" name="Int. J. Syst. Evol. Microbiol.">
        <title>The Global Catalogue of Microorganisms (GCM) 10K type strain sequencing project: providing services to taxonomists for standard genome sequencing and annotation.</title>
        <authorList>
            <consortium name="The Broad Institute Genomics Platform"/>
            <consortium name="The Broad Institute Genome Sequencing Center for Infectious Disease"/>
            <person name="Wu L."/>
            <person name="Ma J."/>
        </authorList>
    </citation>
    <scope>NUCLEOTIDE SEQUENCE [LARGE SCALE GENOMIC DNA]</scope>
    <source>
        <strain evidence="12">CCUG 62763</strain>
    </source>
</reference>
<protein>
    <recommendedName>
        <fullName evidence="2 8">Biotin carboxyl carrier protein of acetyl-CoA carboxylase</fullName>
    </recommendedName>
</protein>
<dbReference type="Proteomes" id="UP001596025">
    <property type="component" value="Unassembled WGS sequence"/>
</dbReference>
<evidence type="ECO:0000313" key="11">
    <source>
        <dbReference type="EMBL" id="MFC4694973.1"/>
    </source>
</evidence>
<comment type="function">
    <text evidence="8">This protein is a component of the acetyl coenzyme A carboxylase complex; first, biotin carboxylase catalyzes the carboxylation of the carrier protein and then the transcarboxylase transfers the carboxyl group to form malonyl-CoA.</text>
</comment>
<dbReference type="InterPro" id="IPR001249">
    <property type="entry name" value="AcCoA_biotinCC"/>
</dbReference>
<feature type="compositionally biased region" description="Low complexity" evidence="9">
    <location>
        <begin position="56"/>
        <end position="70"/>
    </location>
</feature>
<comment type="caution">
    <text evidence="11">The sequence shown here is derived from an EMBL/GenBank/DDBJ whole genome shotgun (WGS) entry which is preliminary data.</text>
</comment>
<keyword evidence="12" id="KW-1185">Reference proteome</keyword>
<dbReference type="PROSITE" id="PS50968">
    <property type="entry name" value="BIOTINYL_LIPOYL"/>
    <property type="match status" value="1"/>
</dbReference>
<dbReference type="Gene3D" id="2.40.50.100">
    <property type="match status" value="1"/>
</dbReference>
<dbReference type="SUPFAM" id="SSF51230">
    <property type="entry name" value="Single hybrid motif"/>
    <property type="match status" value="1"/>
</dbReference>
<comment type="pathway">
    <text evidence="1 8">Lipid metabolism; fatty acid biosynthesis.</text>
</comment>
<evidence type="ECO:0000259" key="10">
    <source>
        <dbReference type="PROSITE" id="PS50968"/>
    </source>
</evidence>
<proteinExistence type="predicted"/>
<dbReference type="PRINTS" id="PR01071">
    <property type="entry name" value="ACOABIOTINCC"/>
</dbReference>
<dbReference type="PANTHER" id="PTHR45266">
    <property type="entry name" value="OXALOACETATE DECARBOXYLASE ALPHA CHAIN"/>
    <property type="match status" value="1"/>
</dbReference>
<name>A0ABV9LLI5_9ACTN</name>
<accession>A0ABV9LLI5</accession>
<evidence type="ECO:0000256" key="8">
    <source>
        <dbReference type="RuleBase" id="RU364072"/>
    </source>
</evidence>
<gene>
    <name evidence="11" type="ORF">ACFO3M_16365</name>
</gene>
<dbReference type="InterPro" id="IPR001882">
    <property type="entry name" value="Biotin_BS"/>
</dbReference>
<organism evidence="11 12">
    <name type="scientific">Geodermatophilus arenarius</name>
    <dbReference type="NCBI Taxonomy" id="1137990"/>
    <lineage>
        <taxon>Bacteria</taxon>
        <taxon>Bacillati</taxon>
        <taxon>Actinomycetota</taxon>
        <taxon>Actinomycetes</taxon>
        <taxon>Geodermatophilales</taxon>
        <taxon>Geodermatophilaceae</taxon>
        <taxon>Geodermatophilus</taxon>
    </lineage>
</organism>
<dbReference type="CDD" id="cd06850">
    <property type="entry name" value="biotinyl_domain"/>
    <property type="match status" value="1"/>
</dbReference>
<keyword evidence="4 8" id="KW-0276">Fatty acid metabolism</keyword>
<dbReference type="PANTHER" id="PTHR45266:SF3">
    <property type="entry name" value="OXALOACETATE DECARBOXYLASE ALPHA CHAIN"/>
    <property type="match status" value="1"/>
</dbReference>
<evidence type="ECO:0000256" key="6">
    <source>
        <dbReference type="ARBA" id="ARBA00023160"/>
    </source>
</evidence>
<evidence type="ECO:0000256" key="3">
    <source>
        <dbReference type="ARBA" id="ARBA00022516"/>
    </source>
</evidence>
<evidence type="ECO:0000256" key="2">
    <source>
        <dbReference type="ARBA" id="ARBA00017562"/>
    </source>
</evidence>
<evidence type="ECO:0000256" key="7">
    <source>
        <dbReference type="ARBA" id="ARBA00023267"/>
    </source>
</evidence>
<feature type="region of interest" description="Disordered" evidence="9">
    <location>
        <begin position="56"/>
        <end position="94"/>
    </location>
</feature>
<dbReference type="InterPro" id="IPR011053">
    <property type="entry name" value="Single_hybrid_motif"/>
</dbReference>
<evidence type="ECO:0000256" key="5">
    <source>
        <dbReference type="ARBA" id="ARBA00023098"/>
    </source>
</evidence>
<dbReference type="InterPro" id="IPR050709">
    <property type="entry name" value="Biotin_Carboxyl_Carrier/Decarb"/>
</dbReference>
<feature type="compositionally biased region" description="Pro residues" evidence="9">
    <location>
        <begin position="71"/>
        <end position="93"/>
    </location>
</feature>